<dbReference type="GO" id="GO:0005634">
    <property type="term" value="C:nucleus"/>
    <property type="evidence" value="ECO:0007669"/>
    <property type="project" value="UniProtKB-SubCell"/>
</dbReference>
<feature type="region of interest" description="Disordered" evidence="6">
    <location>
        <begin position="1"/>
        <end position="48"/>
    </location>
</feature>
<feature type="compositionally biased region" description="Pro residues" evidence="6">
    <location>
        <begin position="1"/>
        <end position="29"/>
    </location>
</feature>
<feature type="domain" description="MADS-box" evidence="7">
    <location>
        <begin position="42"/>
        <end position="102"/>
    </location>
</feature>
<dbReference type="PROSITE" id="PS50066">
    <property type="entry name" value="MADS_BOX_2"/>
    <property type="match status" value="1"/>
</dbReference>
<dbReference type="Gene3D" id="3.40.1810.10">
    <property type="entry name" value="Transcription factor, MADS-box"/>
    <property type="match status" value="1"/>
</dbReference>
<keyword evidence="5" id="KW-0539">Nucleus</keyword>
<keyword evidence="9" id="KW-1185">Reference proteome</keyword>
<dbReference type="AlphaFoldDB" id="A0AAD8SA69"/>
<dbReference type="GO" id="GO:0000981">
    <property type="term" value="F:DNA-binding transcription factor activity, RNA polymerase II-specific"/>
    <property type="evidence" value="ECO:0007669"/>
    <property type="project" value="TreeGrafter"/>
</dbReference>
<keyword evidence="4" id="KW-0804">Transcription</keyword>
<evidence type="ECO:0000259" key="7">
    <source>
        <dbReference type="PROSITE" id="PS50066"/>
    </source>
</evidence>
<evidence type="ECO:0000256" key="3">
    <source>
        <dbReference type="ARBA" id="ARBA00023125"/>
    </source>
</evidence>
<dbReference type="Pfam" id="PF00319">
    <property type="entry name" value="SRF-TF"/>
    <property type="match status" value="1"/>
</dbReference>
<proteinExistence type="predicted"/>
<dbReference type="GO" id="GO:0000978">
    <property type="term" value="F:RNA polymerase II cis-regulatory region sequence-specific DNA binding"/>
    <property type="evidence" value="ECO:0007669"/>
    <property type="project" value="TreeGrafter"/>
</dbReference>
<dbReference type="EMBL" id="JAUUTY010000004">
    <property type="protein sequence ID" value="KAK1648160.1"/>
    <property type="molecule type" value="Genomic_DNA"/>
</dbReference>
<dbReference type="Proteomes" id="UP001231189">
    <property type="component" value="Unassembled WGS sequence"/>
</dbReference>
<protein>
    <recommendedName>
        <fullName evidence="7">MADS-box domain-containing protein</fullName>
    </recommendedName>
</protein>
<name>A0AAD8SA69_LOLMU</name>
<dbReference type="PANTHER" id="PTHR11945">
    <property type="entry name" value="MADS BOX PROTEIN"/>
    <property type="match status" value="1"/>
</dbReference>
<dbReference type="SMART" id="SM00432">
    <property type="entry name" value="MADS"/>
    <property type="match status" value="1"/>
</dbReference>
<dbReference type="GO" id="GO:0046983">
    <property type="term" value="F:protein dimerization activity"/>
    <property type="evidence" value="ECO:0007669"/>
    <property type="project" value="InterPro"/>
</dbReference>
<sequence length="205" mass="22708">MSQTPPPSTTMSQTPPPSTTMSQTPPPPSTTMAPLDKGKKTKGRQRRENIRVENKESRQVTFSKRKAGLWKKAAELAVLCRARLAIVVFSEAGKAFAFGSPSAEAVLGSIDNAPVPAAADDMEWKALEALFRETEKKSAEVTAEAARMTAIGKKVQEVQEKTGKQFWWEVDPEELGEEELPVFIKALERIRDNVRRRADDRLSAQ</sequence>
<dbReference type="InterPro" id="IPR002100">
    <property type="entry name" value="TF_MADSbox"/>
</dbReference>
<evidence type="ECO:0000256" key="6">
    <source>
        <dbReference type="SAM" id="MobiDB-lite"/>
    </source>
</evidence>
<dbReference type="PANTHER" id="PTHR11945:SF756">
    <property type="entry name" value="MADS-BOX DOMAIN-CONTAINING PROTEIN"/>
    <property type="match status" value="1"/>
</dbReference>
<accession>A0AAD8SA69</accession>
<evidence type="ECO:0000256" key="4">
    <source>
        <dbReference type="ARBA" id="ARBA00023163"/>
    </source>
</evidence>
<evidence type="ECO:0000256" key="1">
    <source>
        <dbReference type="ARBA" id="ARBA00004123"/>
    </source>
</evidence>
<dbReference type="FunFam" id="3.40.1810.10:FF:000006">
    <property type="entry name" value="Agamous-like MADS-box protein AGL62"/>
    <property type="match status" value="1"/>
</dbReference>
<gene>
    <name evidence="8" type="ORF">QYE76_065965</name>
</gene>
<reference evidence="8" key="1">
    <citation type="submission" date="2023-07" db="EMBL/GenBank/DDBJ databases">
        <title>A chromosome-level genome assembly of Lolium multiflorum.</title>
        <authorList>
            <person name="Chen Y."/>
            <person name="Copetti D."/>
            <person name="Kolliker R."/>
            <person name="Studer B."/>
        </authorList>
    </citation>
    <scope>NUCLEOTIDE SEQUENCE</scope>
    <source>
        <strain evidence="8">02402/16</strain>
        <tissue evidence="8">Leaf</tissue>
    </source>
</reference>
<keyword evidence="2" id="KW-0805">Transcription regulation</keyword>
<evidence type="ECO:0000313" key="9">
    <source>
        <dbReference type="Proteomes" id="UP001231189"/>
    </source>
</evidence>
<evidence type="ECO:0000313" key="8">
    <source>
        <dbReference type="EMBL" id="KAK1648160.1"/>
    </source>
</evidence>
<keyword evidence="3" id="KW-0238">DNA-binding</keyword>
<comment type="subcellular location">
    <subcellularLocation>
        <location evidence="1">Nucleus</location>
    </subcellularLocation>
</comment>
<comment type="caution">
    <text evidence="8">The sequence shown here is derived from an EMBL/GenBank/DDBJ whole genome shotgun (WGS) entry which is preliminary data.</text>
</comment>
<dbReference type="InterPro" id="IPR036879">
    <property type="entry name" value="TF_MADSbox_sf"/>
</dbReference>
<evidence type="ECO:0000256" key="2">
    <source>
        <dbReference type="ARBA" id="ARBA00023015"/>
    </source>
</evidence>
<evidence type="ECO:0000256" key="5">
    <source>
        <dbReference type="ARBA" id="ARBA00023242"/>
    </source>
</evidence>
<dbReference type="PRINTS" id="PR00404">
    <property type="entry name" value="MADSDOMAIN"/>
</dbReference>
<organism evidence="8 9">
    <name type="scientific">Lolium multiflorum</name>
    <name type="common">Italian ryegrass</name>
    <name type="synonym">Lolium perenne subsp. multiflorum</name>
    <dbReference type="NCBI Taxonomy" id="4521"/>
    <lineage>
        <taxon>Eukaryota</taxon>
        <taxon>Viridiplantae</taxon>
        <taxon>Streptophyta</taxon>
        <taxon>Embryophyta</taxon>
        <taxon>Tracheophyta</taxon>
        <taxon>Spermatophyta</taxon>
        <taxon>Magnoliopsida</taxon>
        <taxon>Liliopsida</taxon>
        <taxon>Poales</taxon>
        <taxon>Poaceae</taxon>
        <taxon>BOP clade</taxon>
        <taxon>Pooideae</taxon>
        <taxon>Poodae</taxon>
        <taxon>Poeae</taxon>
        <taxon>Poeae Chloroplast Group 2 (Poeae type)</taxon>
        <taxon>Loliodinae</taxon>
        <taxon>Loliinae</taxon>
        <taxon>Lolium</taxon>
    </lineage>
</organism>
<dbReference type="SUPFAM" id="SSF55455">
    <property type="entry name" value="SRF-like"/>
    <property type="match status" value="1"/>
</dbReference>